<evidence type="ECO:0000256" key="3">
    <source>
        <dbReference type="ARBA" id="ARBA00022692"/>
    </source>
</evidence>
<evidence type="ECO:0000256" key="2">
    <source>
        <dbReference type="ARBA" id="ARBA00022475"/>
    </source>
</evidence>
<reference evidence="10 11" key="1">
    <citation type="submission" date="2019-06" db="EMBL/GenBank/DDBJ databases">
        <authorList>
            <person name="Srinivasan S."/>
        </authorList>
    </citation>
    <scope>NUCLEOTIDE SEQUENCE [LARGE SCALE GENOMIC DNA]</scope>
    <source>
        <strain evidence="10 11">17J68-5</strain>
    </source>
</reference>
<accession>A0A5B7ZZ53</accession>
<dbReference type="Pfam" id="PF12704">
    <property type="entry name" value="MacB_PCD"/>
    <property type="match status" value="1"/>
</dbReference>
<dbReference type="KEGG" id="hyj:FHG12_10400"/>
<dbReference type="GO" id="GO:0022857">
    <property type="term" value="F:transmembrane transporter activity"/>
    <property type="evidence" value="ECO:0007669"/>
    <property type="project" value="TreeGrafter"/>
</dbReference>
<feature type="transmembrane region" description="Helical" evidence="7">
    <location>
        <begin position="373"/>
        <end position="396"/>
    </location>
</feature>
<keyword evidence="5 7" id="KW-0472">Membrane</keyword>
<dbReference type="InterPro" id="IPR025857">
    <property type="entry name" value="MacB_PCD"/>
</dbReference>
<evidence type="ECO:0000256" key="6">
    <source>
        <dbReference type="ARBA" id="ARBA00038076"/>
    </source>
</evidence>
<dbReference type="RefSeq" id="WP_139515670.1">
    <property type="nucleotide sequence ID" value="NZ_CP040896.1"/>
</dbReference>
<evidence type="ECO:0000256" key="1">
    <source>
        <dbReference type="ARBA" id="ARBA00004651"/>
    </source>
</evidence>
<evidence type="ECO:0000313" key="10">
    <source>
        <dbReference type="EMBL" id="QDA60494.1"/>
    </source>
</evidence>
<evidence type="ECO:0000259" key="8">
    <source>
        <dbReference type="Pfam" id="PF02687"/>
    </source>
</evidence>
<dbReference type="OrthoDB" id="9770036at2"/>
<name>A0A5B7ZZ53_9BACT</name>
<evidence type="ECO:0000313" key="11">
    <source>
        <dbReference type="Proteomes" id="UP000305398"/>
    </source>
</evidence>
<feature type="transmembrane region" description="Helical" evidence="7">
    <location>
        <begin position="325"/>
        <end position="352"/>
    </location>
</feature>
<feature type="domain" description="ABC3 transporter permease C-terminal" evidence="8">
    <location>
        <begin position="284"/>
        <end position="405"/>
    </location>
</feature>
<comment type="similarity">
    <text evidence="6">Belongs to the ABC-4 integral membrane protein family.</text>
</comment>
<protein>
    <submittedName>
        <fullName evidence="10">ABC transporter permease</fullName>
    </submittedName>
</protein>
<dbReference type="PANTHER" id="PTHR30572">
    <property type="entry name" value="MEMBRANE COMPONENT OF TRANSPORTER-RELATED"/>
    <property type="match status" value="1"/>
</dbReference>
<dbReference type="InterPro" id="IPR050250">
    <property type="entry name" value="Macrolide_Exporter_MacB"/>
</dbReference>
<organism evidence="10 11">
    <name type="scientific">Hymenobacter jejuensis</name>
    <dbReference type="NCBI Taxonomy" id="2502781"/>
    <lineage>
        <taxon>Bacteria</taxon>
        <taxon>Pseudomonadati</taxon>
        <taxon>Bacteroidota</taxon>
        <taxon>Cytophagia</taxon>
        <taxon>Cytophagales</taxon>
        <taxon>Hymenobacteraceae</taxon>
        <taxon>Hymenobacter</taxon>
    </lineage>
</organism>
<dbReference type="AlphaFoldDB" id="A0A5B7ZZ53"/>
<feature type="transmembrane region" description="Helical" evidence="7">
    <location>
        <begin position="280"/>
        <end position="305"/>
    </location>
</feature>
<comment type="subcellular location">
    <subcellularLocation>
        <location evidence="1">Cell membrane</location>
        <topology evidence="1">Multi-pass membrane protein</topology>
    </subcellularLocation>
</comment>
<keyword evidence="2" id="KW-1003">Cell membrane</keyword>
<dbReference type="PANTHER" id="PTHR30572:SF4">
    <property type="entry name" value="ABC TRANSPORTER PERMEASE YTRF"/>
    <property type="match status" value="1"/>
</dbReference>
<feature type="transmembrane region" description="Helical" evidence="7">
    <location>
        <begin position="20"/>
        <end position="41"/>
    </location>
</feature>
<evidence type="ECO:0000256" key="7">
    <source>
        <dbReference type="SAM" id="Phobius"/>
    </source>
</evidence>
<keyword evidence="3 7" id="KW-0812">Transmembrane</keyword>
<dbReference type="GO" id="GO:0005886">
    <property type="term" value="C:plasma membrane"/>
    <property type="evidence" value="ECO:0007669"/>
    <property type="project" value="UniProtKB-SubCell"/>
</dbReference>
<gene>
    <name evidence="10" type="ORF">FHG12_10400</name>
</gene>
<keyword evidence="11" id="KW-1185">Reference proteome</keyword>
<sequence>MFDLDKWQEILGTMRRNKLRTFLTAFGVFWGIFMLVLLLGAGKGMENGIFNEFGAGAQNSLFISGGRTAMPWAGLKPGRDIKLSNTDMEAIRQQIEGVELLAPRNRLTGEYTIMRGTKNGSYQVFGANGEFFKINGETLLKGRFLSPLDIGEQRKVMIMGEKVRKVLFGDEEALGQYVQVKGVFFKVVGIFTTTQNQGRNEERAYVPFSTFQTTFNQYNQVQLLGLTTTNGTPVKEIEGQVRILLARRHQFDPADKQALELNNNEEEVARFQGLFRGIKLFVSIIGGLTLVAGVVGVSNIMLIIVQERTREIGVRKALGATPWSIISMIVQESIVITGLSGYLGLLAGVGLLDSIRYAIQSTGAKLPYFDRPGVDVTVAVSAVLLLVIAGAIAGLIPATKAANIKPIEALRAD</sequence>
<evidence type="ECO:0000256" key="5">
    <source>
        <dbReference type="ARBA" id="ARBA00023136"/>
    </source>
</evidence>
<evidence type="ECO:0000256" key="4">
    <source>
        <dbReference type="ARBA" id="ARBA00022989"/>
    </source>
</evidence>
<dbReference type="Pfam" id="PF02687">
    <property type="entry name" value="FtsX"/>
    <property type="match status" value="1"/>
</dbReference>
<dbReference type="Proteomes" id="UP000305398">
    <property type="component" value="Chromosome"/>
</dbReference>
<dbReference type="InterPro" id="IPR003838">
    <property type="entry name" value="ABC3_permease_C"/>
</dbReference>
<dbReference type="EMBL" id="CP040896">
    <property type="protein sequence ID" value="QDA60494.1"/>
    <property type="molecule type" value="Genomic_DNA"/>
</dbReference>
<evidence type="ECO:0000259" key="9">
    <source>
        <dbReference type="Pfam" id="PF12704"/>
    </source>
</evidence>
<keyword evidence="4 7" id="KW-1133">Transmembrane helix</keyword>
<feature type="domain" description="MacB-like periplasmic core" evidence="9">
    <location>
        <begin position="21"/>
        <end position="242"/>
    </location>
</feature>
<proteinExistence type="inferred from homology"/>